<dbReference type="EMBL" id="VMRG01000001">
    <property type="protein sequence ID" value="KAA6232804.1"/>
    <property type="molecule type" value="Genomic_DNA"/>
</dbReference>
<evidence type="ECO:0000313" key="2">
    <source>
        <dbReference type="Proteomes" id="UP000327458"/>
    </source>
</evidence>
<proteinExistence type="predicted"/>
<name>A0A5M8IEU0_CHLPH</name>
<reference evidence="1 2" key="1">
    <citation type="submission" date="2019-07" db="EMBL/GenBank/DDBJ databases">
        <title>Draft genome Sequence of Chlorobium phaeovibrioides sp. strain PhvTcv-s14, from the Phylum Chlorobi.</title>
        <authorList>
            <person name="Babenko V."/>
            <person name="Boldyreva D."/>
            <person name="Kanygina A."/>
            <person name="Selezneva O."/>
            <person name="Akopiyan T."/>
            <person name="Lunina O."/>
        </authorList>
    </citation>
    <scope>NUCLEOTIDE SEQUENCE [LARGE SCALE GENOMIC DNA]</scope>
    <source>
        <strain evidence="1 2">GrTcv12</strain>
    </source>
</reference>
<organism evidence="1 2">
    <name type="scientific">Chlorobium phaeovibrioides</name>
    <dbReference type="NCBI Taxonomy" id="1094"/>
    <lineage>
        <taxon>Bacteria</taxon>
        <taxon>Pseudomonadati</taxon>
        <taxon>Chlorobiota</taxon>
        <taxon>Chlorobiia</taxon>
        <taxon>Chlorobiales</taxon>
        <taxon>Chlorobiaceae</taxon>
        <taxon>Chlorobium/Pelodictyon group</taxon>
        <taxon>Chlorobium</taxon>
    </lineage>
</organism>
<evidence type="ECO:0000313" key="1">
    <source>
        <dbReference type="EMBL" id="KAA6232804.1"/>
    </source>
</evidence>
<gene>
    <name evidence="1" type="ORF">FP507_06830</name>
</gene>
<sequence length="181" mass="20342">MSDMEILSELILESALIPHENEYGKPIIKLQEAGVKDSVSFIRNIPSDVIVIKADKFPAPKTFFKGDNGECKRADFIIISEEKKVILYVELKAGAKDARHIIVKQLKGASCVISYCKEIGRQFWSESTFLDGYAHRYVGMVNLSVSKKPSRHKSTPLHDSPESFLKISSPHYLQFNELAAV</sequence>
<dbReference type="AlphaFoldDB" id="A0A5M8IEU0"/>
<dbReference type="Proteomes" id="UP000327458">
    <property type="component" value="Unassembled WGS sequence"/>
</dbReference>
<accession>A0A5M8IEU0</accession>
<protein>
    <submittedName>
        <fullName evidence="1">Uncharacterized protein</fullName>
    </submittedName>
</protein>
<dbReference type="RefSeq" id="WP_151419522.1">
    <property type="nucleotide sequence ID" value="NZ_VMRG01000001.1"/>
</dbReference>
<comment type="caution">
    <text evidence="1">The sequence shown here is derived from an EMBL/GenBank/DDBJ whole genome shotgun (WGS) entry which is preliminary data.</text>
</comment>